<dbReference type="PROSITE" id="PS50943">
    <property type="entry name" value="HTH_CROC1"/>
    <property type="match status" value="1"/>
</dbReference>
<gene>
    <name evidence="3" type="ORF">Pan54_39300</name>
</gene>
<evidence type="ECO:0000313" key="3">
    <source>
        <dbReference type="EMBL" id="TWT63177.1"/>
    </source>
</evidence>
<dbReference type="CDD" id="cd00093">
    <property type="entry name" value="HTH_XRE"/>
    <property type="match status" value="1"/>
</dbReference>
<dbReference type="RefSeq" id="WP_146504954.1">
    <property type="nucleotide sequence ID" value="NZ_SJPG01000001.1"/>
</dbReference>
<dbReference type="SUPFAM" id="SSF47413">
    <property type="entry name" value="lambda repressor-like DNA-binding domains"/>
    <property type="match status" value="1"/>
</dbReference>
<dbReference type="EMBL" id="SJPG01000001">
    <property type="protein sequence ID" value="TWT63177.1"/>
    <property type="molecule type" value="Genomic_DNA"/>
</dbReference>
<dbReference type="SMART" id="SM00530">
    <property type="entry name" value="HTH_XRE"/>
    <property type="match status" value="1"/>
</dbReference>
<evidence type="ECO:0000313" key="4">
    <source>
        <dbReference type="Proteomes" id="UP000316095"/>
    </source>
</evidence>
<dbReference type="InterPro" id="IPR010982">
    <property type="entry name" value="Lambda_DNA-bd_dom_sf"/>
</dbReference>
<dbReference type="InterPro" id="IPR001387">
    <property type="entry name" value="Cro/C1-type_HTH"/>
</dbReference>
<feature type="compositionally biased region" description="Basic residues" evidence="1">
    <location>
        <begin position="1"/>
        <end position="12"/>
    </location>
</feature>
<name>A0A5C5XJ29_9PLAN</name>
<evidence type="ECO:0000259" key="2">
    <source>
        <dbReference type="PROSITE" id="PS50943"/>
    </source>
</evidence>
<keyword evidence="4" id="KW-1185">Reference proteome</keyword>
<dbReference type="Gene3D" id="1.10.260.40">
    <property type="entry name" value="lambda repressor-like DNA-binding domains"/>
    <property type="match status" value="1"/>
</dbReference>
<feature type="domain" description="HTH cro/C1-type" evidence="2">
    <location>
        <begin position="68"/>
        <end position="119"/>
    </location>
</feature>
<accession>A0A5C5XJ29</accession>
<protein>
    <submittedName>
        <fullName evidence="3">Helix-turn-helix protein</fullName>
    </submittedName>
</protein>
<organism evidence="3 4">
    <name type="scientific">Rubinisphaera italica</name>
    <dbReference type="NCBI Taxonomy" id="2527969"/>
    <lineage>
        <taxon>Bacteria</taxon>
        <taxon>Pseudomonadati</taxon>
        <taxon>Planctomycetota</taxon>
        <taxon>Planctomycetia</taxon>
        <taxon>Planctomycetales</taxon>
        <taxon>Planctomycetaceae</taxon>
        <taxon>Rubinisphaera</taxon>
    </lineage>
</organism>
<dbReference type="GO" id="GO:0003677">
    <property type="term" value="F:DNA binding"/>
    <property type="evidence" value="ECO:0007669"/>
    <property type="project" value="InterPro"/>
</dbReference>
<dbReference type="OrthoDB" id="292530at2"/>
<reference evidence="3 4" key="1">
    <citation type="submission" date="2019-02" db="EMBL/GenBank/DDBJ databases">
        <title>Deep-cultivation of Planctomycetes and their phenomic and genomic characterization uncovers novel biology.</title>
        <authorList>
            <person name="Wiegand S."/>
            <person name="Jogler M."/>
            <person name="Boedeker C."/>
            <person name="Pinto D."/>
            <person name="Vollmers J."/>
            <person name="Rivas-Marin E."/>
            <person name="Kohn T."/>
            <person name="Peeters S.H."/>
            <person name="Heuer A."/>
            <person name="Rast P."/>
            <person name="Oberbeckmann S."/>
            <person name="Bunk B."/>
            <person name="Jeske O."/>
            <person name="Meyerdierks A."/>
            <person name="Storesund J.E."/>
            <person name="Kallscheuer N."/>
            <person name="Luecker S."/>
            <person name="Lage O.M."/>
            <person name="Pohl T."/>
            <person name="Merkel B.J."/>
            <person name="Hornburger P."/>
            <person name="Mueller R.-W."/>
            <person name="Bruemmer F."/>
            <person name="Labrenz M."/>
            <person name="Spormann A.M."/>
            <person name="Op Den Camp H."/>
            <person name="Overmann J."/>
            <person name="Amann R."/>
            <person name="Jetten M.S.M."/>
            <person name="Mascher T."/>
            <person name="Medema M.H."/>
            <person name="Devos D.P."/>
            <person name="Kaster A.-K."/>
            <person name="Ovreas L."/>
            <person name="Rohde M."/>
            <person name="Galperin M.Y."/>
            <person name="Jogler C."/>
        </authorList>
    </citation>
    <scope>NUCLEOTIDE SEQUENCE [LARGE SCALE GENOMIC DNA]</scope>
    <source>
        <strain evidence="3 4">Pan54</strain>
    </source>
</reference>
<sequence length="122" mass="13843">MKKKVKRVKSHPKLTPAKQAELKQAAESEQLHRFEPAVKAHDLRMKQMAINKRLLKQLATQLDKVKSEHKFSLADLSDRSGIDRPSLSRLLNGKAENPTIETLSRVAEALGKRISIELLEKK</sequence>
<dbReference type="AlphaFoldDB" id="A0A5C5XJ29"/>
<proteinExistence type="predicted"/>
<evidence type="ECO:0000256" key="1">
    <source>
        <dbReference type="SAM" id="MobiDB-lite"/>
    </source>
</evidence>
<comment type="caution">
    <text evidence="3">The sequence shown here is derived from an EMBL/GenBank/DDBJ whole genome shotgun (WGS) entry which is preliminary data.</text>
</comment>
<feature type="region of interest" description="Disordered" evidence="1">
    <location>
        <begin position="1"/>
        <end position="28"/>
    </location>
</feature>
<dbReference type="Pfam" id="PF13443">
    <property type="entry name" value="HTH_26"/>
    <property type="match status" value="1"/>
</dbReference>
<dbReference type="Proteomes" id="UP000316095">
    <property type="component" value="Unassembled WGS sequence"/>
</dbReference>